<proteinExistence type="predicted"/>
<reference evidence="2" key="1">
    <citation type="submission" date="2022-11" db="EMBL/GenBank/DDBJ databases">
        <title>Genome Sequence of Cubamyces cubensis.</title>
        <authorList>
            <person name="Buettner E."/>
        </authorList>
    </citation>
    <scope>NUCLEOTIDE SEQUENCE</scope>
    <source>
        <strain evidence="2">MPL-01</strain>
    </source>
</reference>
<dbReference type="Proteomes" id="UP001215151">
    <property type="component" value="Unassembled WGS sequence"/>
</dbReference>
<evidence type="ECO:0000313" key="2">
    <source>
        <dbReference type="EMBL" id="KAJ8472328.1"/>
    </source>
</evidence>
<dbReference type="PANTHER" id="PTHR40630:SF1">
    <property type="entry name" value="DNA-BINDING PROTEIN"/>
    <property type="match status" value="1"/>
</dbReference>
<dbReference type="AlphaFoldDB" id="A0AAD7X943"/>
<organism evidence="2 3">
    <name type="scientific">Trametes cubensis</name>
    <dbReference type="NCBI Taxonomy" id="1111947"/>
    <lineage>
        <taxon>Eukaryota</taxon>
        <taxon>Fungi</taxon>
        <taxon>Dikarya</taxon>
        <taxon>Basidiomycota</taxon>
        <taxon>Agaricomycotina</taxon>
        <taxon>Agaricomycetes</taxon>
        <taxon>Polyporales</taxon>
        <taxon>Polyporaceae</taxon>
        <taxon>Trametes</taxon>
    </lineage>
</organism>
<protein>
    <submittedName>
        <fullName evidence="2">Uncharacterized protein</fullName>
    </submittedName>
</protein>
<accession>A0AAD7X943</accession>
<dbReference type="InterPro" id="IPR021487">
    <property type="entry name" value="DUF3140"/>
</dbReference>
<gene>
    <name evidence="2" type="ORF">ONZ51_g8589</name>
</gene>
<comment type="caution">
    <text evidence="2">The sequence shown here is derived from an EMBL/GenBank/DDBJ whole genome shotgun (WGS) entry which is preliminary data.</text>
</comment>
<dbReference type="PANTHER" id="PTHR40630">
    <property type="entry name" value="POSSIBLE DNA-BINDING PROTEIN"/>
    <property type="match status" value="1"/>
</dbReference>
<sequence>MVKSREEVIREFNEEVNMSADELEKWLEDPKSTKAGTGVGIESGHKIIEILRKNPEKDPEKYDEEDIAHMRKVVSYAKRHLAQEDHLKDTKTRLELEDAKSTIRSVYFSPDACSNADSSSLKNWGHDPVKSLDEEQADSEEPHKDGNQDTNDPTLEDAEGEEADEGVGDAQPDDDKAEAHERTKRKLDEDDTGDGGESGRGDAGDEVAEGDEENDADETSEGDRPRKKSKVDEDA</sequence>
<feature type="compositionally biased region" description="Acidic residues" evidence="1">
    <location>
        <begin position="154"/>
        <end position="172"/>
    </location>
</feature>
<name>A0AAD7X943_9APHY</name>
<evidence type="ECO:0000256" key="1">
    <source>
        <dbReference type="SAM" id="MobiDB-lite"/>
    </source>
</evidence>
<keyword evidence="3" id="KW-1185">Reference proteome</keyword>
<dbReference type="Pfam" id="PF11338">
    <property type="entry name" value="DUF3140"/>
    <property type="match status" value="1"/>
</dbReference>
<evidence type="ECO:0000313" key="3">
    <source>
        <dbReference type="Proteomes" id="UP001215151"/>
    </source>
</evidence>
<feature type="region of interest" description="Disordered" evidence="1">
    <location>
        <begin position="107"/>
        <end position="235"/>
    </location>
</feature>
<feature type="compositionally biased region" description="Acidic residues" evidence="1">
    <location>
        <begin position="204"/>
        <end position="220"/>
    </location>
</feature>
<dbReference type="EMBL" id="JAPEVG010000264">
    <property type="protein sequence ID" value="KAJ8472328.1"/>
    <property type="molecule type" value="Genomic_DNA"/>
</dbReference>
<feature type="compositionally biased region" description="Basic and acidic residues" evidence="1">
    <location>
        <begin position="124"/>
        <end position="133"/>
    </location>
</feature>